<dbReference type="AlphaFoldDB" id="A0A9W9SSE8"/>
<evidence type="ECO:0000313" key="3">
    <source>
        <dbReference type="EMBL" id="KAJ5383280.1"/>
    </source>
</evidence>
<accession>A0A9W9SSE8</accession>
<dbReference type="GeneID" id="81458104"/>
<sequence>MGRPSNSDVPLEPINHGEQPQLYNLIDSTPVEDSIPGGWECTRQDKTGIRTLYPSFSNNPRALYSLLSTQHKLPPRQYVEIKGLKDKGNDSNEKEIDFNFKLDLTSTLLRLGEDDSEWHELHIVRDGDGKKAFRGGPIPSLEWEQPLGQGNRYQAIDLEGNEDLEDQTLLGAEIDGSNEGTPSLMTWCERFCHDPARVKSFTFTRELEGLDTEPLRSELKSYLRSINYRGHIQITASTRNTFVTVYSPHWINRLRNNSFLWWFCVLTQLWIITLIVITFLERRYRVVHSTWRSSREVKDTLAPSGVKKIYAHGRDETKLADFWAPAVMQAAYDQRDEGEVLTEGSIQHLQQRAQERMENLASFLPERNVTGDSTAESEQPASRGLIKLGVGPQGYTFHAGWGGNRNPTSS</sequence>
<dbReference type="PANTHER" id="PTHR37848:SF1">
    <property type="entry name" value="SUN DOMAIN-CONTAINING PROTEIN"/>
    <property type="match status" value="1"/>
</dbReference>
<protein>
    <submittedName>
        <fullName evidence="3">Uncharacterized protein</fullName>
    </submittedName>
</protein>
<reference evidence="3" key="2">
    <citation type="journal article" date="2023" name="IMA Fungus">
        <title>Comparative genomic study of the Penicillium genus elucidates a diverse pangenome and 15 lateral gene transfer events.</title>
        <authorList>
            <person name="Petersen C."/>
            <person name="Sorensen T."/>
            <person name="Nielsen M.R."/>
            <person name="Sondergaard T.E."/>
            <person name="Sorensen J.L."/>
            <person name="Fitzpatrick D.A."/>
            <person name="Frisvad J.C."/>
            <person name="Nielsen K.L."/>
        </authorList>
    </citation>
    <scope>NUCLEOTIDE SEQUENCE</scope>
    <source>
        <strain evidence="3">IBT 3081</strain>
    </source>
</reference>
<proteinExistence type="predicted"/>
<keyword evidence="2" id="KW-1133">Transmembrane helix</keyword>
<feature type="transmembrane region" description="Helical" evidence="2">
    <location>
        <begin position="259"/>
        <end position="280"/>
    </location>
</feature>
<keyword evidence="4" id="KW-1185">Reference proteome</keyword>
<reference evidence="3" key="1">
    <citation type="submission" date="2022-12" db="EMBL/GenBank/DDBJ databases">
        <authorList>
            <person name="Petersen C."/>
        </authorList>
    </citation>
    <scope>NUCLEOTIDE SEQUENCE</scope>
    <source>
        <strain evidence="3">IBT 3081</strain>
    </source>
</reference>
<evidence type="ECO:0000313" key="4">
    <source>
        <dbReference type="Proteomes" id="UP001147752"/>
    </source>
</evidence>
<dbReference type="RefSeq" id="XP_056583056.1">
    <property type="nucleotide sequence ID" value="XM_056718921.1"/>
</dbReference>
<evidence type="ECO:0000256" key="2">
    <source>
        <dbReference type="SAM" id="Phobius"/>
    </source>
</evidence>
<keyword evidence="2" id="KW-0472">Membrane</keyword>
<feature type="compositionally biased region" description="Polar residues" evidence="1">
    <location>
        <begin position="370"/>
        <end position="380"/>
    </location>
</feature>
<dbReference type="OrthoDB" id="2105912at2759"/>
<dbReference type="EMBL" id="JAPZBT010000001">
    <property type="protein sequence ID" value="KAJ5383280.1"/>
    <property type="molecule type" value="Genomic_DNA"/>
</dbReference>
<comment type="caution">
    <text evidence="3">The sequence shown here is derived from an EMBL/GenBank/DDBJ whole genome shotgun (WGS) entry which is preliminary data.</text>
</comment>
<dbReference type="Proteomes" id="UP001147752">
    <property type="component" value="Unassembled WGS sequence"/>
</dbReference>
<organism evidence="3 4">
    <name type="scientific">Penicillium concentricum</name>
    <dbReference type="NCBI Taxonomy" id="293559"/>
    <lineage>
        <taxon>Eukaryota</taxon>
        <taxon>Fungi</taxon>
        <taxon>Dikarya</taxon>
        <taxon>Ascomycota</taxon>
        <taxon>Pezizomycotina</taxon>
        <taxon>Eurotiomycetes</taxon>
        <taxon>Eurotiomycetidae</taxon>
        <taxon>Eurotiales</taxon>
        <taxon>Aspergillaceae</taxon>
        <taxon>Penicillium</taxon>
    </lineage>
</organism>
<evidence type="ECO:0000256" key="1">
    <source>
        <dbReference type="SAM" id="MobiDB-lite"/>
    </source>
</evidence>
<name>A0A9W9SSE8_9EURO</name>
<gene>
    <name evidence="3" type="ORF">N7517_001191</name>
</gene>
<feature type="region of interest" description="Disordered" evidence="1">
    <location>
        <begin position="368"/>
        <end position="387"/>
    </location>
</feature>
<keyword evidence="2" id="KW-0812">Transmembrane</keyword>
<dbReference type="PANTHER" id="PTHR37848">
    <property type="entry name" value="EXPRESSED PROTEIN"/>
    <property type="match status" value="1"/>
</dbReference>